<dbReference type="KEGG" id="bsd:BLASA_4965"/>
<dbReference type="Gene3D" id="3.10.450.40">
    <property type="match status" value="1"/>
</dbReference>
<name>H6RV20_BLASD</name>
<feature type="region of interest" description="Disordered" evidence="1">
    <location>
        <begin position="115"/>
        <end position="143"/>
    </location>
</feature>
<evidence type="ECO:0000313" key="4">
    <source>
        <dbReference type="EMBL" id="CCG05739.1"/>
    </source>
</evidence>
<dbReference type="eggNOG" id="COG3212">
    <property type="taxonomic scope" value="Bacteria"/>
</dbReference>
<evidence type="ECO:0000256" key="2">
    <source>
        <dbReference type="SAM" id="SignalP"/>
    </source>
</evidence>
<reference evidence="4 5" key="1">
    <citation type="journal article" date="2012" name="J. Bacteriol.">
        <title>Genome Sequence of Blastococcus saxobsidens DD2, a Stone-Inhabiting Bacterium.</title>
        <authorList>
            <person name="Chouaia B."/>
            <person name="Crotti E."/>
            <person name="Brusetti L."/>
            <person name="Daffonchio D."/>
            <person name="Essoussi I."/>
            <person name="Nouioui I."/>
            <person name="Sbissi I."/>
            <person name="Ghodhbane-Gtari F."/>
            <person name="Gtari M."/>
            <person name="Vacherie B."/>
            <person name="Barbe V."/>
            <person name="Medigue C."/>
            <person name="Gury J."/>
            <person name="Pujic P."/>
            <person name="Normand P."/>
        </authorList>
    </citation>
    <scope>NUCLEOTIDE SEQUENCE [LARGE SCALE GENOMIC DNA]</scope>
    <source>
        <strain evidence="4 5">DD2</strain>
    </source>
</reference>
<accession>H6RV20</accession>
<dbReference type="STRING" id="1146883.BLASA_4965"/>
<dbReference type="InterPro" id="IPR025711">
    <property type="entry name" value="PepSY"/>
</dbReference>
<evidence type="ECO:0000256" key="1">
    <source>
        <dbReference type="SAM" id="MobiDB-lite"/>
    </source>
</evidence>
<gene>
    <name evidence="4" type="ordered locus">BLASA_4965</name>
</gene>
<keyword evidence="5" id="KW-1185">Reference proteome</keyword>
<sequence>MRITKRAAVITASTAVVLAAAGGVAVATGGGDEGEELSRPGTVTVDEADLPEDDAAEQEALAELATVDEADAADAAVGSLGGGEVVGAELEDEDGYVVWEVEVRAADGSLHEVTVDAGDAGVLGSELEDDDEDEAEDDGQDDD</sequence>
<feature type="domain" description="PepSY" evidence="3">
    <location>
        <begin position="68"/>
        <end position="124"/>
    </location>
</feature>
<evidence type="ECO:0000259" key="3">
    <source>
        <dbReference type="Pfam" id="PF03413"/>
    </source>
</evidence>
<proteinExistence type="predicted"/>
<dbReference type="EMBL" id="FO117623">
    <property type="protein sequence ID" value="CCG05739.1"/>
    <property type="molecule type" value="Genomic_DNA"/>
</dbReference>
<feature type="compositionally biased region" description="Acidic residues" evidence="1">
    <location>
        <begin position="126"/>
        <end position="143"/>
    </location>
</feature>
<organism evidence="4 5">
    <name type="scientific">Blastococcus saxobsidens (strain DD2)</name>
    <dbReference type="NCBI Taxonomy" id="1146883"/>
    <lineage>
        <taxon>Bacteria</taxon>
        <taxon>Bacillati</taxon>
        <taxon>Actinomycetota</taxon>
        <taxon>Actinomycetes</taxon>
        <taxon>Geodermatophilales</taxon>
        <taxon>Geodermatophilaceae</taxon>
        <taxon>Blastococcus</taxon>
    </lineage>
</organism>
<dbReference type="OrthoDB" id="2117537at201174"/>
<dbReference type="AlphaFoldDB" id="H6RV20"/>
<reference evidence="5" key="2">
    <citation type="submission" date="2012-02" db="EMBL/GenBank/DDBJ databases">
        <title>Complete genome sequence of Blastococcus saxobsidens strain DD2.</title>
        <authorList>
            <person name="Genoscope."/>
        </authorList>
    </citation>
    <scope>NUCLEOTIDE SEQUENCE [LARGE SCALE GENOMIC DNA]</scope>
    <source>
        <strain evidence="5">DD2</strain>
    </source>
</reference>
<evidence type="ECO:0000313" key="5">
    <source>
        <dbReference type="Proteomes" id="UP000007517"/>
    </source>
</evidence>
<dbReference type="Pfam" id="PF03413">
    <property type="entry name" value="PepSY"/>
    <property type="match status" value="1"/>
</dbReference>
<feature type="chain" id="PRO_5003606505" description="PepSY domain-containing protein" evidence="2">
    <location>
        <begin position="28"/>
        <end position="143"/>
    </location>
</feature>
<dbReference type="HOGENOM" id="CLU_101015_1_0_11"/>
<feature type="signal peptide" evidence="2">
    <location>
        <begin position="1"/>
        <end position="27"/>
    </location>
</feature>
<dbReference type="Proteomes" id="UP000007517">
    <property type="component" value="Chromosome"/>
</dbReference>
<protein>
    <recommendedName>
        <fullName evidence="3">PepSY domain-containing protein</fullName>
    </recommendedName>
</protein>
<keyword evidence="2" id="KW-0732">Signal</keyword>
<dbReference type="RefSeq" id="WP_014378600.1">
    <property type="nucleotide sequence ID" value="NC_016943.1"/>
</dbReference>